<dbReference type="KEGG" id="sky:D0C37_25640"/>
<feature type="region of interest" description="Disordered" evidence="2">
    <location>
        <begin position="1632"/>
        <end position="1651"/>
    </location>
</feature>
<evidence type="ECO:0000256" key="2">
    <source>
        <dbReference type="SAM" id="MobiDB-lite"/>
    </source>
</evidence>
<dbReference type="InterPro" id="IPR031325">
    <property type="entry name" value="RHS_repeat"/>
</dbReference>
<dbReference type="Proteomes" id="UP000259636">
    <property type="component" value="Chromosome"/>
</dbReference>
<dbReference type="PANTHER" id="PTHR32305:SF17">
    <property type="entry name" value="TRNA NUCLEASE WAPA"/>
    <property type="match status" value="1"/>
</dbReference>
<keyword evidence="1" id="KW-0677">Repeat</keyword>
<feature type="region of interest" description="Disordered" evidence="2">
    <location>
        <begin position="1852"/>
        <end position="1894"/>
    </location>
</feature>
<feature type="chain" id="PRO_5017346334" evidence="3">
    <location>
        <begin position="25"/>
        <end position="2095"/>
    </location>
</feature>
<dbReference type="InterPro" id="IPR056823">
    <property type="entry name" value="TEN-like_YD-shell"/>
</dbReference>
<name>A0A385DKU2_9ACTN</name>
<feature type="region of interest" description="Disordered" evidence="2">
    <location>
        <begin position="1299"/>
        <end position="1325"/>
    </location>
</feature>
<feature type="domain" description="Teneurin-like YD-shell" evidence="4">
    <location>
        <begin position="1628"/>
        <end position="1830"/>
    </location>
</feature>
<dbReference type="PANTHER" id="PTHR32305">
    <property type="match status" value="1"/>
</dbReference>
<evidence type="ECO:0000313" key="6">
    <source>
        <dbReference type="Proteomes" id="UP000259636"/>
    </source>
</evidence>
<dbReference type="Pfam" id="PF25023">
    <property type="entry name" value="TEN_YD-shell"/>
    <property type="match status" value="1"/>
</dbReference>
<feature type="region of interest" description="Disordered" evidence="2">
    <location>
        <begin position="1763"/>
        <end position="1791"/>
    </location>
</feature>
<evidence type="ECO:0000256" key="3">
    <source>
        <dbReference type="SAM" id="SignalP"/>
    </source>
</evidence>
<dbReference type="InterPro" id="IPR006530">
    <property type="entry name" value="YD"/>
</dbReference>
<reference evidence="5 6" key="1">
    <citation type="submission" date="2018-08" db="EMBL/GenBank/DDBJ databases">
        <authorList>
            <person name="Ferrada E.E."/>
            <person name="Latorre B.A."/>
        </authorList>
    </citation>
    <scope>NUCLEOTIDE SEQUENCE [LARGE SCALE GENOMIC DNA]</scope>
    <source>
        <strain evidence="5 6">VK-A60T</strain>
    </source>
</reference>
<protein>
    <submittedName>
        <fullName evidence="5">RHS repeat protein</fullName>
    </submittedName>
</protein>
<sequence length="2095" mass="223365">MRVIALSLIGYLIAGLLGAPVAAAAELALRDLDKPKPVPVSPVEPQRFAAADEAAKNPWRPDADASWPTPGSTIATVADARSKAPAKKAGSLPFRASAAKGKAAAAQVQVQVLGQESARTAGVDGVLLAVRALGSASGPDEAPLDIELDYAGFAGMYGGDWASRLTVREVPACVLTTPGRTGCVASSTGVRSANDSETRKLTATLAAPVSATPAPATDPVASPSLFATAQATPVVAPETRLLAVTAAASGATGDFTQTSLSPSGSWEAGGSSGGFSWSYELATPPVPGEFGPDLGLSYSSQAVDGRTAATNNQANWIGDGWTMEPGYIERRYTSCEDDKKDGNNPSGKVGDQCWKKENATLSLGGSSSPLVKDDASGEWRKKNDDGTRIALLTSSNRGNGDNNGEYWRVTAPDGTRYYFGYHRLPGWTEGKPETNSTWTVPVYGNHDGEPCHATAFKDSWCQQAWRWNLDYVVDPHSNAMAYYWTKETNHYQRNIDPATYKGTMTPYTRGGHLDRIEYGLRSNTMYGQKAAAKVDFTVAERCLPTEDFDCAAAKFTAANAKKWPDTPFDQYCTASAACEGNSSPSFFTRKRLTQVTTSALSDGAYQPVDTWKLAHSFPATGDGTDPALWLASLTRTGHAGGKDISLPAVTFRAKQLPNRVEGAVDEVPPYNRYRVQAIDTESGSTIAVTYSEADCKPGSLPTPSTNTKRCYPVIWSPPESPGVDYEPYQDWFHSYVVTQMLESDNTGGAPVKRTDYRYLGGLAWAKGDDEFTKAKHRTYGDRRGYERVQVRGGDPAQTEQSLTETRYFRGIAGAKVADGEGKEIADHEAFAGMTREFATYDGDGGSLLTATSSTPWRSAATATHSRKADGLPDVQAFHTGTSAEQSRGATTGGKLRRTETALTFDSLGRVVTASETGDTAVTGDESCTTTRYTPSEEKNLLGLVAESTVVAKPCGTTPKLPADLISQDRYYYDGATSLTADATKGDETRREEQNGAGTGFVTTNTAEYDQYGRQTKATDASGATTTVAYTPATGQAPTSTTSTNALGHATTTHTDVLRGLATAVVDANGKRSDAEHDALGRVIKVWDSGWTKAAHANAPLAEYTYAVSKTKPTVITAKSLNYQAGYDTSYTFYDGMLRPRETQQKPVGTSTGVIVSETLYDTKGRAWRSYDPYYVAGSPSTTLITGDDTKVPAATELRFDGADRQVAALSVKFGDETRRTTTVHDGDTTTVIPPKGGTATTTLVDALGRVVEKRAYTNEARTAHQSTTYTYDHRGNLAAMTGPDGTEWGWEYDARGREITADDPDKGTSKTTYDEADRPVTTTDARGTTLTTSYDALGRPTALKQGSTTRAAWTYDTVAKGQPASDTRYLDGEPWTNSVTAYNDRYQPTATTTVIPSTAKGVTGTYSWTHGYNQYIGLPEWTLNPAIGNVPRERVTTVYTAGNLPNVLTAGSVTLVNKTSYDFFARPVRVELGNLGQRVYDTRAYDEHTGELTRRTVDGDIALRIQDTRYGYDDAGNTKRISSTEGQDAAAVTDTQCFAIDALGRLTDAYTAKNADDTCAKAPTAATVGGPDSYWHSYSYDATGNRTQEVQHPTGGASGQVTRAFATDADAAEQPHAIRSVTTTGGTAAGTESFTYDKAGNTTSRTGGARPQEYTWDAEGHLATVTEDGKKTEYAYDSAGQRILAANADGSTTAYLPGGNELKVSASGTATAQRYYTHNGETIATRDGKGFTYLFPDHQGTAMLAVTWGAGQLITRRKQLPFGAPRATTGTDWPGDRGFVGGTTDPTGYTHLGAREYDPTLGRFLSVDPLLLTDDPTQHNPYTYANNNPVTYADPTGEAYEECGKVITCGKGGVPHKPKKPNTAVSGGNPGSPGNSGSYVPWTPGSKKRIKADPSKGRYNSYGHLGHNSYGQTTYAAQEEYARAAAEEERRQAIAASKARQKKNQQEAGFWGGLKSNVMSADWWKHKGVDTAVGLAATVGTAACIGSLVCGGGLFLVGASYLLVAGTAAHMALATEEERREGGVGFLSRTAKSEVRGMVMGATFGRGVIGAVLKGPKEPRVLPSLTSRSASNPLLSGVPRGQWGSTVGRYLKGLW</sequence>
<organism evidence="5 6">
    <name type="scientific">Streptomyces koyangensis</name>
    <dbReference type="NCBI Taxonomy" id="188770"/>
    <lineage>
        <taxon>Bacteria</taxon>
        <taxon>Bacillati</taxon>
        <taxon>Actinomycetota</taxon>
        <taxon>Actinomycetes</taxon>
        <taxon>Kitasatosporales</taxon>
        <taxon>Streptomycetaceae</taxon>
        <taxon>Streptomyces</taxon>
        <taxon>Streptomyces aurantiacus group</taxon>
    </lineage>
</organism>
<dbReference type="Pfam" id="PF05593">
    <property type="entry name" value="RHS_repeat"/>
    <property type="match status" value="2"/>
</dbReference>
<feature type="signal peptide" evidence="3">
    <location>
        <begin position="1"/>
        <end position="24"/>
    </location>
</feature>
<dbReference type="InterPro" id="IPR022385">
    <property type="entry name" value="Rhs_assc_core"/>
</dbReference>
<dbReference type="NCBIfam" id="TIGR01643">
    <property type="entry name" value="YD_repeat_2x"/>
    <property type="match status" value="4"/>
</dbReference>
<dbReference type="EMBL" id="CP031742">
    <property type="protein sequence ID" value="AXQ59103.1"/>
    <property type="molecule type" value="Genomic_DNA"/>
</dbReference>
<proteinExistence type="predicted"/>
<accession>A0A385DKU2</accession>
<gene>
    <name evidence="5" type="ORF">D0C37_25640</name>
</gene>
<evidence type="ECO:0000259" key="4">
    <source>
        <dbReference type="Pfam" id="PF25023"/>
    </source>
</evidence>
<dbReference type="Gene3D" id="2.180.10.10">
    <property type="entry name" value="RHS repeat-associated core"/>
    <property type="match status" value="1"/>
</dbReference>
<dbReference type="InterPro" id="IPR050708">
    <property type="entry name" value="T6SS_VgrG/RHS"/>
</dbReference>
<evidence type="ECO:0000256" key="1">
    <source>
        <dbReference type="ARBA" id="ARBA00022737"/>
    </source>
</evidence>
<keyword evidence="3" id="KW-0732">Signal</keyword>
<feature type="compositionally biased region" description="Basic and acidic residues" evidence="2">
    <location>
        <begin position="1299"/>
        <end position="1318"/>
    </location>
</feature>
<evidence type="ECO:0000313" key="5">
    <source>
        <dbReference type="EMBL" id="AXQ59103.1"/>
    </source>
</evidence>
<dbReference type="NCBIfam" id="TIGR03696">
    <property type="entry name" value="Rhs_assc_core"/>
    <property type="match status" value="1"/>
</dbReference>